<evidence type="ECO:0000313" key="3">
    <source>
        <dbReference type="EMBL" id="QSB05057.1"/>
    </source>
</evidence>
<keyword evidence="2" id="KW-0472">Membrane</keyword>
<evidence type="ECO:0000256" key="2">
    <source>
        <dbReference type="SAM" id="Phobius"/>
    </source>
</evidence>
<name>A0A895XJ97_9ACTN</name>
<evidence type="ECO:0000256" key="1">
    <source>
        <dbReference type="SAM" id="MobiDB-lite"/>
    </source>
</evidence>
<gene>
    <name evidence="3" type="ORF">JQS30_15060</name>
</gene>
<feature type="region of interest" description="Disordered" evidence="1">
    <location>
        <begin position="474"/>
        <end position="493"/>
    </location>
</feature>
<proteinExistence type="predicted"/>
<sequence length="493" mass="49920">MFDSNRDRGLCLGWQRIRGAVRSMANAGLVAGSMLIGALAGAVWAFGLTASASAAEEIDSDVDLVAVTDSLSDELADISHLAMRAVQQDQLGLGEASGDYVTERLVSDLTHGVDELVDGATQQFASLAGENQTADDAGVNTAQKHSVTDDRATRAGGDEPSSQDDSVTAQGASVDAVASSNGSTGNVSGNALLSDVMNPLGETVSPLVENVTEVTQSLSPLVHAQDSSLSSATQNSSTQPSALTHVAAPLRDIQGQLSSVDGKVGSLVQDRPVRHVLASIQLPAAGDETLQALAAEPASTLTAVPLASWAAEPLTTLAAELTSPLSVDTASATFYGGNGSGWDDFTGWHQAVAAAGPGAFADGVNVGSNPREDVIAGSWPTRGTWGTDDSSFAEWISESAAASAAESMNNTVTVRDVHETSPAGPAPVGKLGDLSIFPGGAPASSTGNSADSAPSAVCLSQSHHVTQVSCVRPATGSVGQPLDRTAELSIAPD</sequence>
<keyword evidence="4" id="KW-1185">Reference proteome</keyword>
<feature type="compositionally biased region" description="Polar residues" evidence="1">
    <location>
        <begin position="131"/>
        <end position="145"/>
    </location>
</feature>
<dbReference type="Proteomes" id="UP000662939">
    <property type="component" value="Chromosome"/>
</dbReference>
<keyword evidence="2" id="KW-1133">Transmembrane helix</keyword>
<evidence type="ECO:0000313" key="4">
    <source>
        <dbReference type="Proteomes" id="UP000662939"/>
    </source>
</evidence>
<dbReference type="KEGG" id="nav:JQS30_15060"/>
<protein>
    <submittedName>
        <fullName evidence="3">Uncharacterized protein</fullName>
    </submittedName>
</protein>
<dbReference type="AlphaFoldDB" id="A0A895XJ97"/>
<dbReference type="EMBL" id="CP070496">
    <property type="protein sequence ID" value="QSB05057.1"/>
    <property type="molecule type" value="Genomic_DNA"/>
</dbReference>
<feature type="region of interest" description="Disordered" evidence="1">
    <location>
        <begin position="131"/>
        <end position="184"/>
    </location>
</feature>
<organism evidence="3 4">
    <name type="scientific">Natronoglycomyces albus</name>
    <dbReference type="NCBI Taxonomy" id="2811108"/>
    <lineage>
        <taxon>Bacteria</taxon>
        <taxon>Bacillati</taxon>
        <taxon>Actinomycetota</taxon>
        <taxon>Actinomycetes</taxon>
        <taxon>Glycomycetales</taxon>
        <taxon>Glycomycetaceae</taxon>
        <taxon>Natronoglycomyces</taxon>
    </lineage>
</organism>
<feature type="transmembrane region" description="Helical" evidence="2">
    <location>
        <begin position="24"/>
        <end position="46"/>
    </location>
</feature>
<keyword evidence="2" id="KW-0812">Transmembrane</keyword>
<feature type="compositionally biased region" description="Basic and acidic residues" evidence="1">
    <location>
        <begin position="146"/>
        <end position="157"/>
    </location>
</feature>
<reference evidence="3" key="1">
    <citation type="submission" date="2021-02" db="EMBL/GenBank/DDBJ databases">
        <title>Natronoglycomyces albus gen. nov., sp. nov, a haloalkaliphilic actinobacterium from a soda solonchak soil.</title>
        <authorList>
            <person name="Sorokin D.Y."/>
            <person name="Khijniak T.V."/>
            <person name="Zakharycheva A.P."/>
            <person name="Boueva O.V."/>
            <person name="Ariskina E.V."/>
            <person name="Hahnke R.L."/>
            <person name="Bunk B."/>
            <person name="Sproer C."/>
            <person name="Schumann P."/>
            <person name="Evtushenko L.I."/>
            <person name="Kublanov I.V."/>
        </authorList>
    </citation>
    <scope>NUCLEOTIDE SEQUENCE</scope>
    <source>
        <strain evidence="3">DSM 106290</strain>
    </source>
</reference>
<dbReference type="RefSeq" id="WP_213171058.1">
    <property type="nucleotide sequence ID" value="NZ_CP070496.1"/>
</dbReference>
<accession>A0A895XJ97</accession>